<keyword evidence="3" id="KW-0813">Transport</keyword>
<keyword evidence="6" id="KW-0256">Endoplasmic reticulum</keyword>
<feature type="region of interest" description="Disordered" evidence="10">
    <location>
        <begin position="240"/>
        <end position="261"/>
    </location>
</feature>
<evidence type="ECO:0000256" key="9">
    <source>
        <dbReference type="PROSITE-ProRule" id="PRU00221"/>
    </source>
</evidence>
<evidence type="ECO:0000256" key="4">
    <source>
        <dbReference type="ARBA" id="ARBA00022574"/>
    </source>
</evidence>
<evidence type="ECO:0000256" key="10">
    <source>
        <dbReference type="SAM" id="MobiDB-lite"/>
    </source>
</evidence>
<gene>
    <name evidence="12" type="ORF">MHBO_002436</name>
</gene>
<comment type="similarity">
    <text evidence="2">Belongs to the WD repeat SEC31 family.</text>
</comment>
<evidence type="ECO:0000256" key="5">
    <source>
        <dbReference type="ARBA" id="ARBA00022737"/>
    </source>
</evidence>
<dbReference type="InterPro" id="IPR001680">
    <property type="entry name" value="WD40_rpt"/>
</dbReference>
<evidence type="ECO:0000256" key="7">
    <source>
        <dbReference type="ARBA" id="ARBA00022892"/>
    </source>
</evidence>
<dbReference type="InterPro" id="IPR036322">
    <property type="entry name" value="WD40_repeat_dom_sf"/>
</dbReference>
<evidence type="ECO:0000313" key="12">
    <source>
        <dbReference type="EMBL" id="MES1920801.1"/>
    </source>
</evidence>
<evidence type="ECO:0000256" key="8">
    <source>
        <dbReference type="ARBA" id="ARBA00022927"/>
    </source>
</evidence>
<dbReference type="SUPFAM" id="SSF50978">
    <property type="entry name" value="WD40 repeat-like"/>
    <property type="match status" value="1"/>
</dbReference>
<dbReference type="Gene3D" id="1.25.40.1030">
    <property type="match status" value="1"/>
</dbReference>
<dbReference type="PANTHER" id="PTHR13923">
    <property type="entry name" value="SEC31-RELATED PROTEIN"/>
    <property type="match status" value="1"/>
</dbReference>
<feature type="compositionally biased region" description="Basic and acidic residues" evidence="10">
    <location>
        <begin position="247"/>
        <end position="261"/>
    </location>
</feature>
<evidence type="ECO:0000259" key="11">
    <source>
        <dbReference type="Pfam" id="PF12931"/>
    </source>
</evidence>
<keyword evidence="13" id="KW-1185">Reference proteome</keyword>
<evidence type="ECO:0000256" key="2">
    <source>
        <dbReference type="ARBA" id="ARBA00009358"/>
    </source>
</evidence>
<dbReference type="InterPro" id="IPR040251">
    <property type="entry name" value="SEC31-like"/>
</dbReference>
<feature type="non-terminal residue" evidence="12">
    <location>
        <position position="1"/>
    </location>
</feature>
<evidence type="ECO:0000256" key="3">
    <source>
        <dbReference type="ARBA" id="ARBA00022448"/>
    </source>
</evidence>
<dbReference type="InterPro" id="IPR024298">
    <property type="entry name" value="Sec16_Sec23-bd"/>
</dbReference>
<comment type="subcellular location">
    <subcellularLocation>
        <location evidence="1">Endoplasmic reticulum</location>
    </subcellularLocation>
</comment>
<organism evidence="12 13">
    <name type="scientific">Bonamia ostreae</name>
    <dbReference type="NCBI Taxonomy" id="126728"/>
    <lineage>
        <taxon>Eukaryota</taxon>
        <taxon>Sar</taxon>
        <taxon>Rhizaria</taxon>
        <taxon>Endomyxa</taxon>
        <taxon>Ascetosporea</taxon>
        <taxon>Haplosporida</taxon>
        <taxon>Bonamia</taxon>
    </lineage>
</organism>
<protein>
    <recommendedName>
        <fullName evidence="11">Sec16 Sec23-binding domain-containing protein</fullName>
    </recommendedName>
</protein>
<comment type="caution">
    <text evidence="12">The sequence shown here is derived from an EMBL/GenBank/DDBJ whole genome shotgun (WGS) entry which is preliminary data.</text>
</comment>
<feature type="repeat" description="WD" evidence="9">
    <location>
        <begin position="43"/>
        <end position="76"/>
    </location>
</feature>
<keyword evidence="4 9" id="KW-0853">WD repeat</keyword>
<dbReference type="Pfam" id="PF12931">
    <property type="entry name" value="TPR_Sec16"/>
    <property type="match status" value="1"/>
</dbReference>
<keyword evidence="8" id="KW-0653">Protein transport</keyword>
<proteinExistence type="inferred from homology"/>
<feature type="repeat" description="WD" evidence="9">
    <location>
        <begin position="1"/>
        <end position="40"/>
    </location>
</feature>
<sequence length="497" mass="55568">NSAAIKAVAWNPLKALHIATASYSQNAELWDLRNSHSPRTVLENGHENPLAGIDWNEHDARLIVTADEEGVVCLWSEQGSLLHSKNNNGKILGVRWSPGLPSYYALSLAEDVTINSVQFAGDDFVPTWLNKTAGSKFSQFGNLLTFHNVYKNENVFEKSILTVKALQNGTDISKEAKELDKIITEKKFAVFCQKKSELGDDEQEITFWNFVKALYSPNRNNEFLRQLGFAKAFKSNDQQQNAQKSVLETEKPVLREEKTSLNDENESFDEAAFFDKIAARSDSEVGERVGVESKNFVESESESSEESEEESFSDIKDYLVTGNFEVAAKLCLESGNFAEALIIASCSSEIWEKTQNEYLTKHSKGFMKNVMSLVMNDRVDELVKKSKLANWKQTIALVLVYANDDEKSQHFNTFANRLENAGKPFEALLCFVCAGNTSEIINKLFKNSNSEASKLQDLVEKAFLCSFATNSGLEESTQKVLAQYVKTLLAGGNRDLA</sequence>
<reference evidence="12 13" key="1">
    <citation type="journal article" date="2024" name="BMC Biol.">
        <title>Comparative genomics of Ascetosporea gives new insight into the evolutionary basis for animal parasitism in Rhizaria.</title>
        <authorList>
            <person name="Hiltunen Thoren M."/>
            <person name="Onut-Brannstrom I."/>
            <person name="Alfjorden A."/>
            <person name="Peckova H."/>
            <person name="Swords F."/>
            <person name="Hooper C."/>
            <person name="Holzer A.S."/>
            <person name="Bass D."/>
            <person name="Burki F."/>
        </authorList>
    </citation>
    <scope>NUCLEOTIDE SEQUENCE [LARGE SCALE GENOMIC DNA]</scope>
    <source>
        <strain evidence="12">20-A016</strain>
    </source>
</reference>
<evidence type="ECO:0000256" key="6">
    <source>
        <dbReference type="ARBA" id="ARBA00022824"/>
    </source>
</evidence>
<evidence type="ECO:0000256" key="1">
    <source>
        <dbReference type="ARBA" id="ARBA00004240"/>
    </source>
</evidence>
<keyword evidence="5" id="KW-0677">Repeat</keyword>
<dbReference type="InterPro" id="IPR015943">
    <property type="entry name" value="WD40/YVTN_repeat-like_dom_sf"/>
</dbReference>
<dbReference type="Gene3D" id="2.130.10.10">
    <property type="entry name" value="YVTN repeat-like/Quinoprotein amine dehydrogenase"/>
    <property type="match status" value="1"/>
</dbReference>
<dbReference type="SMART" id="SM00320">
    <property type="entry name" value="WD40"/>
    <property type="match status" value="1"/>
</dbReference>
<accession>A0ABV2AM99</accession>
<dbReference type="Proteomes" id="UP001439008">
    <property type="component" value="Unassembled WGS sequence"/>
</dbReference>
<dbReference type="PROSITE" id="PS50082">
    <property type="entry name" value="WD_REPEATS_2"/>
    <property type="match status" value="2"/>
</dbReference>
<dbReference type="PANTHER" id="PTHR13923:SF11">
    <property type="entry name" value="SECRETORY 31, ISOFORM D"/>
    <property type="match status" value="1"/>
</dbReference>
<feature type="non-terminal residue" evidence="12">
    <location>
        <position position="497"/>
    </location>
</feature>
<feature type="domain" description="Sec16 Sec23-binding" evidence="11">
    <location>
        <begin position="315"/>
        <end position="447"/>
    </location>
</feature>
<name>A0ABV2AM99_9EUKA</name>
<evidence type="ECO:0000313" key="13">
    <source>
        <dbReference type="Proteomes" id="UP001439008"/>
    </source>
</evidence>
<keyword evidence="7" id="KW-0931">ER-Golgi transport</keyword>
<dbReference type="EMBL" id="JBDODL010000871">
    <property type="protein sequence ID" value="MES1920801.1"/>
    <property type="molecule type" value="Genomic_DNA"/>
</dbReference>